<dbReference type="RefSeq" id="WP_143849779.1">
    <property type="nucleotide sequence ID" value="NZ_VLXZ01000010.1"/>
</dbReference>
<reference evidence="2 3" key="1">
    <citation type="submission" date="2019-07" db="EMBL/GenBank/DDBJ databases">
        <authorList>
            <person name="Park Y.J."/>
            <person name="Jeong S.E."/>
            <person name="Jung H.S."/>
        </authorList>
    </citation>
    <scope>NUCLEOTIDE SEQUENCE [LARGE SCALE GENOMIC DNA]</scope>
    <source>
        <strain evidence="3">P16(2019)</strain>
    </source>
</reference>
<feature type="transmembrane region" description="Helical" evidence="1">
    <location>
        <begin position="37"/>
        <end position="63"/>
    </location>
</feature>
<evidence type="ECO:0000313" key="3">
    <source>
        <dbReference type="Proteomes" id="UP000318521"/>
    </source>
</evidence>
<feature type="transmembrane region" description="Helical" evidence="1">
    <location>
        <begin position="150"/>
        <end position="171"/>
    </location>
</feature>
<dbReference type="EMBL" id="VLXZ01000010">
    <property type="protein sequence ID" value="TSB45590.1"/>
    <property type="molecule type" value="Genomic_DNA"/>
</dbReference>
<sequence>MKEEKDEYVPYHGERSGLEGTLGVGTGMFIPVVTQPFHYASTIIFLIISLPLVLFPIIATLRWRQIDREDSWNRVVAKRLRDTSLVYLLVILAMPVFIIWIFGGQVNQQLYPAVILLFLILTTYFHVLYRRLVTLQGVPLSRDQKKWESQLFRFAGPVAFVALLAALVFQLF</sequence>
<organism evidence="2 3">
    <name type="scientific">Alkalicoccobacillus porphyridii</name>
    <dbReference type="NCBI Taxonomy" id="2597270"/>
    <lineage>
        <taxon>Bacteria</taxon>
        <taxon>Bacillati</taxon>
        <taxon>Bacillota</taxon>
        <taxon>Bacilli</taxon>
        <taxon>Bacillales</taxon>
        <taxon>Bacillaceae</taxon>
        <taxon>Alkalicoccobacillus</taxon>
    </lineage>
</organism>
<keyword evidence="1" id="KW-1133">Transmembrane helix</keyword>
<protein>
    <submittedName>
        <fullName evidence="2">Uncharacterized protein</fullName>
    </submittedName>
</protein>
<keyword evidence="1" id="KW-0812">Transmembrane</keyword>
<evidence type="ECO:0000256" key="1">
    <source>
        <dbReference type="SAM" id="Phobius"/>
    </source>
</evidence>
<comment type="caution">
    <text evidence="2">The sequence shown here is derived from an EMBL/GenBank/DDBJ whole genome shotgun (WGS) entry which is preliminary data.</text>
</comment>
<keyword evidence="3" id="KW-1185">Reference proteome</keyword>
<accession>A0A553ZVT4</accession>
<proteinExistence type="predicted"/>
<keyword evidence="1" id="KW-0472">Membrane</keyword>
<feature type="transmembrane region" description="Helical" evidence="1">
    <location>
        <begin position="84"/>
        <end position="103"/>
    </location>
</feature>
<dbReference type="Proteomes" id="UP000318521">
    <property type="component" value="Unassembled WGS sequence"/>
</dbReference>
<gene>
    <name evidence="2" type="ORF">FN960_15585</name>
</gene>
<name>A0A553ZVT4_9BACI</name>
<dbReference type="AlphaFoldDB" id="A0A553ZVT4"/>
<feature type="transmembrane region" description="Helical" evidence="1">
    <location>
        <begin position="109"/>
        <end position="129"/>
    </location>
</feature>
<evidence type="ECO:0000313" key="2">
    <source>
        <dbReference type="EMBL" id="TSB45590.1"/>
    </source>
</evidence>